<protein>
    <submittedName>
        <fullName evidence="6">Succinylglutamate desuccinylase/aspartoacylase family protein</fullName>
    </submittedName>
</protein>
<dbReference type="Proteomes" id="UP001231197">
    <property type="component" value="Unassembled WGS sequence"/>
</dbReference>
<accession>A0ABT7ZSM2</accession>
<evidence type="ECO:0000256" key="4">
    <source>
        <dbReference type="ARBA" id="ARBA00022833"/>
    </source>
</evidence>
<evidence type="ECO:0000256" key="1">
    <source>
        <dbReference type="ARBA" id="ARBA00001947"/>
    </source>
</evidence>
<comment type="cofactor">
    <cofactor evidence="1">
        <name>Zn(2+)</name>
        <dbReference type="ChEBI" id="CHEBI:29105"/>
    </cofactor>
</comment>
<proteinExistence type="predicted"/>
<dbReference type="InterPro" id="IPR050178">
    <property type="entry name" value="AspA/AstE_fam"/>
</dbReference>
<name>A0ABT7ZSM2_9FLAO</name>
<evidence type="ECO:0000256" key="2">
    <source>
        <dbReference type="ARBA" id="ARBA00022723"/>
    </source>
</evidence>
<organism evidence="6 7">
    <name type="scientific">Winogradskyella bathintestinalis</name>
    <dbReference type="NCBI Taxonomy" id="3035208"/>
    <lineage>
        <taxon>Bacteria</taxon>
        <taxon>Pseudomonadati</taxon>
        <taxon>Bacteroidota</taxon>
        <taxon>Flavobacteriia</taxon>
        <taxon>Flavobacteriales</taxon>
        <taxon>Flavobacteriaceae</taxon>
        <taxon>Winogradskyella</taxon>
    </lineage>
</organism>
<sequence length="302" mass="34146">MKRLTEKERIIGIYSSNDKGPLLFVTAAVHGNEPSGVRALENIFEILHAQKPPIKGTLIGVVGNKSALDKDVRFLDEDLNRTWTANNIDNKITDSNEKREMFELIELLKSFDEHEHSQRYFIDCHTTSSESLPYISVQDVGENNSWAQQFPIHIIKGFSDIVQGTIDGYLSHQGMTGFTVEAGQHNSSDSEAYHEGIIWIALEKSCNLNFEDLAEMPNAVLKTINDTPPQKTLEIIHRFGLEANDDFKMLAGFENFQRIKKGEPLATFNGKDIKSSWDAYIFMPLYQAKGNDGFFVVKDIEN</sequence>
<evidence type="ECO:0000313" key="7">
    <source>
        <dbReference type="Proteomes" id="UP001231197"/>
    </source>
</evidence>
<dbReference type="SUPFAM" id="SSF53187">
    <property type="entry name" value="Zn-dependent exopeptidases"/>
    <property type="match status" value="1"/>
</dbReference>
<dbReference type="PANTHER" id="PTHR15162">
    <property type="entry name" value="ASPARTOACYLASE"/>
    <property type="match status" value="1"/>
</dbReference>
<dbReference type="Pfam" id="PF24827">
    <property type="entry name" value="AstE_AspA_cat"/>
    <property type="match status" value="1"/>
</dbReference>
<reference evidence="6 7" key="1">
    <citation type="journal article" date="2023" name="Int. J. Syst. Evol. Microbiol.">
        <title>Winogradskyella bathintestinalis sp. nov., isolated from the intestine of the deep-sea loosejaw dragonfish, Malacosteus niger.</title>
        <authorList>
            <person name="Uniacke-Lowe S."/>
            <person name="Johnson C.N."/>
            <person name="Stanton C."/>
            <person name="Hill C."/>
            <person name="Ross P."/>
        </authorList>
    </citation>
    <scope>NUCLEOTIDE SEQUENCE [LARGE SCALE GENOMIC DNA]</scope>
    <source>
        <strain evidence="6 7">APC 3343</strain>
    </source>
</reference>
<gene>
    <name evidence="6" type="ORF">QMA06_03325</name>
</gene>
<feature type="domain" description="Succinylglutamate desuccinylase/Aspartoacylase catalytic" evidence="5">
    <location>
        <begin position="20"/>
        <end position="188"/>
    </location>
</feature>
<comment type="caution">
    <text evidence="6">The sequence shown here is derived from an EMBL/GenBank/DDBJ whole genome shotgun (WGS) entry which is preliminary data.</text>
</comment>
<keyword evidence="7" id="KW-1185">Reference proteome</keyword>
<keyword evidence="3" id="KW-0378">Hydrolase</keyword>
<evidence type="ECO:0000259" key="5">
    <source>
        <dbReference type="Pfam" id="PF24827"/>
    </source>
</evidence>
<dbReference type="RefSeq" id="WP_290205430.1">
    <property type="nucleotide sequence ID" value="NZ_JASDDK010000001.1"/>
</dbReference>
<dbReference type="PANTHER" id="PTHR15162:SF7">
    <property type="entry name" value="SUCCINYLGLUTAMATE DESUCCINYLASE"/>
    <property type="match status" value="1"/>
</dbReference>
<dbReference type="Gene3D" id="3.40.630.10">
    <property type="entry name" value="Zn peptidases"/>
    <property type="match status" value="1"/>
</dbReference>
<keyword evidence="4" id="KW-0862">Zinc</keyword>
<dbReference type="EMBL" id="JASDDK010000001">
    <property type="protein sequence ID" value="MDN3491738.1"/>
    <property type="molecule type" value="Genomic_DNA"/>
</dbReference>
<evidence type="ECO:0000313" key="6">
    <source>
        <dbReference type="EMBL" id="MDN3491738.1"/>
    </source>
</evidence>
<dbReference type="InterPro" id="IPR055438">
    <property type="entry name" value="AstE_AspA_cat"/>
</dbReference>
<evidence type="ECO:0000256" key="3">
    <source>
        <dbReference type="ARBA" id="ARBA00022801"/>
    </source>
</evidence>
<keyword evidence="2" id="KW-0479">Metal-binding</keyword>